<keyword evidence="1" id="KW-1133">Transmembrane helix</keyword>
<gene>
    <name evidence="2" type="ORF">BC008_39865</name>
    <name evidence="3" type="ORF">BC008_40840</name>
</gene>
<keyword evidence="1" id="KW-0472">Membrane</keyword>
<organism evidence="3 4">
    <name type="scientific">Mastigocoleus testarum BC008</name>
    <dbReference type="NCBI Taxonomy" id="371196"/>
    <lineage>
        <taxon>Bacteria</taxon>
        <taxon>Bacillati</taxon>
        <taxon>Cyanobacteriota</taxon>
        <taxon>Cyanophyceae</taxon>
        <taxon>Nostocales</taxon>
        <taxon>Hapalosiphonaceae</taxon>
        <taxon>Mastigocoleus</taxon>
    </lineage>
</organism>
<keyword evidence="4" id="KW-1185">Reference proteome</keyword>
<proteinExistence type="predicted"/>
<protein>
    <recommendedName>
        <fullName evidence="5">Cyanoexosortase A system-associated protein</fullName>
    </recommendedName>
</protein>
<evidence type="ECO:0000313" key="4">
    <source>
        <dbReference type="Proteomes" id="UP000053372"/>
    </source>
</evidence>
<evidence type="ECO:0008006" key="5">
    <source>
        <dbReference type="Google" id="ProtNLM"/>
    </source>
</evidence>
<dbReference type="Proteomes" id="UP000053372">
    <property type="component" value="Unassembled WGS sequence"/>
</dbReference>
<feature type="transmembrane region" description="Helical" evidence="1">
    <location>
        <begin position="7"/>
        <end position="28"/>
    </location>
</feature>
<dbReference type="AlphaFoldDB" id="A0A0V7ZJL1"/>
<dbReference type="OrthoDB" id="582709at2"/>
<accession>A0A0V7ZJL1</accession>
<reference evidence="3 4" key="1">
    <citation type="journal article" date="2015" name="Genome Announc.">
        <title>Draft Genome of the Euendolithic (true boring) Cyanobacterium Mastigocoleus testarum strain BC008.</title>
        <authorList>
            <person name="Guida B.S."/>
            <person name="Garcia-Pichel F."/>
        </authorList>
    </citation>
    <scope>NUCLEOTIDE SEQUENCE [LARGE SCALE GENOMIC DNA]</scope>
    <source>
        <strain evidence="3 4">BC008</strain>
    </source>
</reference>
<evidence type="ECO:0000313" key="2">
    <source>
        <dbReference type="EMBL" id="KST63960.1"/>
    </source>
</evidence>
<comment type="caution">
    <text evidence="3">The sequence shown here is derived from an EMBL/GenBank/DDBJ whole genome shotgun (WGS) entry which is preliminary data.</text>
</comment>
<dbReference type="InterPro" id="IPR026411">
    <property type="entry name" value="Cyanosort_A_assoc"/>
</dbReference>
<name>A0A0V7ZJL1_9CYAN</name>
<evidence type="ECO:0000313" key="3">
    <source>
        <dbReference type="EMBL" id="KST64670.1"/>
    </source>
</evidence>
<dbReference type="EMBL" id="LMTZ01000118">
    <property type="protein sequence ID" value="KST64670.1"/>
    <property type="molecule type" value="Genomic_DNA"/>
</dbReference>
<dbReference type="NCBIfam" id="TIGR04153">
    <property type="entry name" value="cyanosortA_assc"/>
    <property type="match status" value="1"/>
</dbReference>
<evidence type="ECO:0000256" key="1">
    <source>
        <dbReference type="SAM" id="Phobius"/>
    </source>
</evidence>
<dbReference type="RefSeq" id="WP_027842355.1">
    <property type="nucleotide sequence ID" value="NZ_LMTZ01000118.1"/>
</dbReference>
<keyword evidence="1" id="KW-0812">Transmembrane</keyword>
<sequence>MLNWRKLRILLLTINFIGIIIVLVITIVKPVQSWLPTTSHAFPNKISLPQWEQVQSGKLSETNLKKPEIIAQKHYRYVQNNLSLDIEMRYLTLIEGEKFIKKYLGITSPVEVRSRKGIGYYGIGVEKQKAFLSACITSGGVTSFTEEQFEKNHYFSILEPQSLISWLLGRRTSTDKHCMWAYLSVPLGKHKPEFAYQVLETAWVSWYQQWNSHL</sequence>
<dbReference type="EMBL" id="LMTZ01000129">
    <property type="protein sequence ID" value="KST63960.1"/>
    <property type="molecule type" value="Genomic_DNA"/>
</dbReference>